<dbReference type="GO" id="GO:0004674">
    <property type="term" value="F:protein serine/threonine kinase activity"/>
    <property type="evidence" value="ECO:0007669"/>
    <property type="project" value="TreeGrafter"/>
</dbReference>
<evidence type="ECO:0000256" key="3">
    <source>
        <dbReference type="ARBA" id="ARBA00022777"/>
    </source>
</evidence>
<evidence type="ECO:0000313" key="6">
    <source>
        <dbReference type="EMBL" id="CAB3798837.1"/>
    </source>
</evidence>
<keyword evidence="7" id="KW-1185">Reference proteome</keyword>
<dbReference type="InterPro" id="IPR012893">
    <property type="entry name" value="HipA-like_C"/>
</dbReference>
<organism evidence="6 7">
    <name type="scientific">Pararobbsia alpina</name>
    <dbReference type="NCBI Taxonomy" id="621374"/>
    <lineage>
        <taxon>Bacteria</taxon>
        <taxon>Pseudomonadati</taxon>
        <taxon>Pseudomonadota</taxon>
        <taxon>Betaproteobacteria</taxon>
        <taxon>Burkholderiales</taxon>
        <taxon>Burkholderiaceae</taxon>
        <taxon>Pararobbsia</taxon>
    </lineage>
</organism>
<accession>A0A6S7BTM5</accession>
<protein>
    <submittedName>
        <fullName evidence="6">Uncharacterized protein</fullName>
    </submittedName>
</protein>
<dbReference type="InterPro" id="IPR052028">
    <property type="entry name" value="HipA_Ser/Thr_kinase"/>
</dbReference>
<dbReference type="Pfam" id="PF07804">
    <property type="entry name" value="HipA_C"/>
    <property type="match status" value="1"/>
</dbReference>
<dbReference type="NCBIfam" id="TIGR03071">
    <property type="entry name" value="couple_hipA"/>
    <property type="match status" value="1"/>
</dbReference>
<keyword evidence="3" id="KW-0418">Kinase</keyword>
<dbReference type="InterPro" id="IPR017508">
    <property type="entry name" value="HipA_N1"/>
</dbReference>
<dbReference type="EMBL" id="CADIKM010000031">
    <property type="protein sequence ID" value="CAB3798837.1"/>
    <property type="molecule type" value="Genomic_DNA"/>
</dbReference>
<dbReference type="GO" id="GO:0005829">
    <property type="term" value="C:cytosol"/>
    <property type="evidence" value="ECO:0007669"/>
    <property type="project" value="TreeGrafter"/>
</dbReference>
<evidence type="ECO:0000259" key="5">
    <source>
        <dbReference type="Pfam" id="PF13657"/>
    </source>
</evidence>
<gene>
    <name evidence="6" type="ORF">LMG28138_04536</name>
</gene>
<reference evidence="6 7" key="1">
    <citation type="submission" date="2020-04" db="EMBL/GenBank/DDBJ databases">
        <authorList>
            <person name="De Canck E."/>
        </authorList>
    </citation>
    <scope>NUCLEOTIDE SEQUENCE [LARGE SCALE GENOMIC DNA]</scope>
    <source>
        <strain evidence="6 7">LMG 28138</strain>
    </source>
</reference>
<dbReference type="PANTHER" id="PTHR37419">
    <property type="entry name" value="SERINE/THREONINE-PROTEIN KINASE TOXIN HIPA"/>
    <property type="match status" value="1"/>
</dbReference>
<sequence>MNVKALGIFLGTLRVGVLFQYVMADAVVANRFVADEAFAAMNYAPTVSLSMLAENAGEQRALWANFRASIFNGQSSTQNGWLLPAFFQNLLPEGVFRDHVAALRQCDPKDHFEMIAACGKDLPGNVYAWPLDLSRDELAKYVTQNAEALEMTVTAEPMEDGVSLSGVQPKLAVIKAGDRYVGRTKWDDTHIIAKLPVVGQPRLPELEELSLRLAGAVGVSVVEAYLEPLEKLAVEHGYDLGEADAETRFLAVVRYDRTPEGRVHCEDFAQVLAVPPEQKYLGASYLDIALAMMAFPSLGEPAVHELLRRLVVNEMLGNPDCHLKNIGVYYPDGATPELPPAYDIVGYAAYNRRVGHGMHILPPAEMKKPRMSVAAAQQSNAAKPGLSPAVIREFCARLGIPEKPAATVIRQCVAAAYETWPVMIATSLLTDSQKQKLLTHFEAHSMIASLAKRRHP</sequence>
<evidence type="ECO:0000256" key="2">
    <source>
        <dbReference type="ARBA" id="ARBA00022679"/>
    </source>
</evidence>
<dbReference type="AlphaFoldDB" id="A0A6S7BTM5"/>
<evidence type="ECO:0000259" key="4">
    <source>
        <dbReference type="Pfam" id="PF07804"/>
    </source>
</evidence>
<dbReference type="PANTHER" id="PTHR37419:SF1">
    <property type="entry name" value="SERINE_THREONINE-PROTEIN KINASE TOXIN HIPA"/>
    <property type="match status" value="1"/>
</dbReference>
<dbReference type="Pfam" id="PF13657">
    <property type="entry name" value="Couple_hipA"/>
    <property type="match status" value="1"/>
</dbReference>
<evidence type="ECO:0000256" key="1">
    <source>
        <dbReference type="ARBA" id="ARBA00010164"/>
    </source>
</evidence>
<feature type="domain" description="HipA-like C-terminal" evidence="4">
    <location>
        <begin position="162"/>
        <end position="420"/>
    </location>
</feature>
<name>A0A6S7BTM5_9BURK</name>
<feature type="domain" description="HipA N-terminal subdomain 1" evidence="5">
    <location>
        <begin position="8"/>
        <end position="126"/>
    </location>
</feature>
<evidence type="ECO:0000313" key="7">
    <source>
        <dbReference type="Proteomes" id="UP000494115"/>
    </source>
</evidence>
<keyword evidence="2" id="KW-0808">Transferase</keyword>
<dbReference type="RefSeq" id="WP_175107151.1">
    <property type="nucleotide sequence ID" value="NZ_CADIKM010000031.1"/>
</dbReference>
<comment type="similarity">
    <text evidence="1">Belongs to the HipA Ser/Thr kinase family.</text>
</comment>
<proteinExistence type="inferred from homology"/>
<dbReference type="Proteomes" id="UP000494115">
    <property type="component" value="Unassembled WGS sequence"/>
</dbReference>